<accession>A0ACC0BN51</accession>
<protein>
    <submittedName>
        <fullName evidence="1">Uncharacterized protein</fullName>
    </submittedName>
</protein>
<sequence length="473" mass="52836">MAGTNELHSQQPQGTDCTFEWDENSQLYYHSSSGFYYNPQDGWYYSSRDGLYYKFENGNYVLLDLNLDEGNQCEKAHDFGEMGSKKFDEDKQCSSVNCFNDGERLAEAEAPVTDEPTQTDLECAKNYLTEDPRPPSEWLEDTLIELFLSGYPTQVDTTASNVTGLTETNGAGENDIYNELEEGEWIPDESHGSTDTCGTMPDEGVSWEEENWLAQYGQVTEQNEESVSNIQVIDLWDWEMVREATKNTKVSVSKLVGRLVKGSSKLHPSLPSSGSRLKTASICEVHLDLVRVRSGQIYRLRRPSRQYLASLSAYDSSNPTGDWGFPQLCVDKNPHPLERFDGPYLNMKTSSSSEHPHEFKKERSVAYRDRAAERRALHGGFGVGPGQKKSSNDVDSSPTPVSPEEATTDSLNISFGEGSYARKLLKSMGWKEGEALGKSNKGLLEPLQAIGNKGNAGLGWDNNKKKHKSYSIQ</sequence>
<organism evidence="1 2">
    <name type="scientific">Catharanthus roseus</name>
    <name type="common">Madagascar periwinkle</name>
    <name type="synonym">Vinca rosea</name>
    <dbReference type="NCBI Taxonomy" id="4058"/>
    <lineage>
        <taxon>Eukaryota</taxon>
        <taxon>Viridiplantae</taxon>
        <taxon>Streptophyta</taxon>
        <taxon>Embryophyta</taxon>
        <taxon>Tracheophyta</taxon>
        <taxon>Spermatophyta</taxon>
        <taxon>Magnoliopsida</taxon>
        <taxon>eudicotyledons</taxon>
        <taxon>Gunneridae</taxon>
        <taxon>Pentapetalae</taxon>
        <taxon>asterids</taxon>
        <taxon>lamiids</taxon>
        <taxon>Gentianales</taxon>
        <taxon>Apocynaceae</taxon>
        <taxon>Rauvolfioideae</taxon>
        <taxon>Vinceae</taxon>
        <taxon>Catharanthinae</taxon>
        <taxon>Catharanthus</taxon>
    </lineage>
</organism>
<evidence type="ECO:0000313" key="2">
    <source>
        <dbReference type="Proteomes" id="UP001060085"/>
    </source>
</evidence>
<dbReference type="Proteomes" id="UP001060085">
    <property type="component" value="Linkage Group LG03"/>
</dbReference>
<name>A0ACC0BN51_CATRO</name>
<reference evidence="2" key="1">
    <citation type="journal article" date="2023" name="Nat. Plants">
        <title>Single-cell RNA sequencing provides a high-resolution roadmap for understanding the multicellular compartmentation of specialized metabolism.</title>
        <authorList>
            <person name="Sun S."/>
            <person name="Shen X."/>
            <person name="Li Y."/>
            <person name="Li Y."/>
            <person name="Wang S."/>
            <person name="Li R."/>
            <person name="Zhang H."/>
            <person name="Shen G."/>
            <person name="Guo B."/>
            <person name="Wei J."/>
            <person name="Xu J."/>
            <person name="St-Pierre B."/>
            <person name="Chen S."/>
            <person name="Sun C."/>
        </authorList>
    </citation>
    <scope>NUCLEOTIDE SEQUENCE [LARGE SCALE GENOMIC DNA]</scope>
</reference>
<dbReference type="EMBL" id="CM044703">
    <property type="protein sequence ID" value="KAI5674006.1"/>
    <property type="molecule type" value="Genomic_DNA"/>
</dbReference>
<gene>
    <name evidence="1" type="ORF">M9H77_14370</name>
</gene>
<proteinExistence type="predicted"/>
<keyword evidence="2" id="KW-1185">Reference proteome</keyword>
<evidence type="ECO:0000313" key="1">
    <source>
        <dbReference type="EMBL" id="KAI5674006.1"/>
    </source>
</evidence>
<comment type="caution">
    <text evidence="1">The sequence shown here is derived from an EMBL/GenBank/DDBJ whole genome shotgun (WGS) entry which is preliminary data.</text>
</comment>